<proteinExistence type="inferred from homology"/>
<reference evidence="6 7" key="1">
    <citation type="journal article" date="2020" name="Syst. Appl. Microbiol.">
        <title>Arthrospiribacter ruber gen. nov., sp. nov., a novel bacterium isolated from Arthrospira cultures.</title>
        <authorList>
            <person name="Waleron M."/>
            <person name="Misztak A."/>
            <person name="Waleron M.M."/>
            <person name="Furmaniak M."/>
            <person name="Mrozik A."/>
            <person name="Waleron K."/>
        </authorList>
    </citation>
    <scope>NUCLEOTIDE SEQUENCE [LARGE SCALE GENOMIC DNA]</scope>
    <source>
        <strain evidence="6 7">DPMB0001</strain>
    </source>
</reference>
<evidence type="ECO:0000259" key="4">
    <source>
        <dbReference type="Pfam" id="PF00593"/>
    </source>
</evidence>
<dbReference type="RefSeq" id="WP_219287250.1">
    <property type="nucleotide sequence ID" value="NZ_RPHB01000002.1"/>
</dbReference>
<keyword evidence="1" id="KW-0812">Transmembrane</keyword>
<dbReference type="EMBL" id="RPHB01000002">
    <property type="protein sequence ID" value="MBW3467041.1"/>
    <property type="molecule type" value="Genomic_DNA"/>
</dbReference>
<evidence type="ECO:0000256" key="2">
    <source>
        <dbReference type="RuleBase" id="RU003357"/>
    </source>
</evidence>
<feature type="signal peptide" evidence="3">
    <location>
        <begin position="1"/>
        <end position="33"/>
    </location>
</feature>
<keyword evidence="1" id="KW-0998">Cell outer membrane</keyword>
<keyword evidence="3" id="KW-0732">Signal</keyword>
<dbReference type="NCBIfam" id="TIGR04057">
    <property type="entry name" value="SusC_RagA_signa"/>
    <property type="match status" value="1"/>
</dbReference>
<accession>A0A951IWJ2</accession>
<keyword evidence="1 2" id="KW-0472">Membrane</keyword>
<dbReference type="InterPro" id="IPR023997">
    <property type="entry name" value="TonB-dep_OMP_SusC/RagA_CS"/>
</dbReference>
<protein>
    <submittedName>
        <fullName evidence="6">TonB-dependent receptor</fullName>
    </submittedName>
</protein>
<dbReference type="NCBIfam" id="TIGR04056">
    <property type="entry name" value="OMP_RagA_SusC"/>
    <property type="match status" value="1"/>
</dbReference>
<evidence type="ECO:0000259" key="5">
    <source>
        <dbReference type="Pfam" id="PF07715"/>
    </source>
</evidence>
<keyword evidence="1" id="KW-0813">Transport</keyword>
<dbReference type="Pfam" id="PF00593">
    <property type="entry name" value="TonB_dep_Rec_b-barrel"/>
    <property type="match status" value="1"/>
</dbReference>
<evidence type="ECO:0000256" key="3">
    <source>
        <dbReference type="SAM" id="SignalP"/>
    </source>
</evidence>
<comment type="caution">
    <text evidence="6">The sequence shown here is derived from an EMBL/GenBank/DDBJ whole genome shotgun (WGS) entry which is preliminary data.</text>
</comment>
<dbReference type="Pfam" id="PF07715">
    <property type="entry name" value="Plug"/>
    <property type="match status" value="1"/>
</dbReference>
<sequence length="993" mass="109206">MKKKYRFKNFQVKWPIFLWMLALSCSQIHGSFAQNQNNYSGTVKDSLNEPIPGVSIVIKGTTIGTVSDLDGSFNLPVRSDSDILVFSFIGYVTQEIPAQNNSIINIELLEDMVGLEEMVVIGYGTAQRKDLTGAASNITSENFNRGAITNPLQQIAGRAAGVNITQVGSEPGTNPSVRIRGITSLIGGNDPLVVVDGIQGNMDLLNQIPTAEIESIDILKDASATAIYGSRGAAGVIIVSTKKSKAGVSTIEYTGTTSVDVLANRLEMLSAEEWRRQANLWGVPASADFASNTDWYNILTQQGMTNNHTVSLGGGTENFNYRASIAAILQDGVVINSGNSNYIANIQATQSALEGRLKLSFSLNNSIRNNQGSPGNIGRASFTSNLISNAFVSRPTDPVFFEDGNYFSDQNVFHYINPYAVAQTVINESETVNQFGSLKADFEIIEGLNINWFGSWRKINHNSGYFAPVSSTIPSAIDQNGIANVSNNRTDEKLTNLSLNYQKDLGHHSFNAIGVYEWQRQTYQGSFAQSKGFINDLTSYHALQLGSIDRHLPGDISSYKNDRTLISILGRINYNYNDRYLFTASMRRDGSSVFGAGNKWGNFPSVSAAWRLSEEKFLNGFQAVSDLKFRVGYGITGNQQGLYPQQSLQLVNASGTTYFGESLINNYVVSQNANPDLMWETRHQTNIGIDFSLFNHKIGGTIDVFSATTNNLLFHYSVPQPPFPYGSMAANIGSVLNEGIEVSLNYSLLENKDWSIMLAGNFSLLRNEVLSLSGSLNGVELVTNNVGWGMNSFLIEGYPIGTFFILENDGKEAGTNEERVVDRNGDGIIDQGNFSEDRYIAGSALPTYTAAFTPKIRYKRFHLDMVWRASGGNKIYNRIRRDFSMYETLGISNLLQSAENLGLFTTQYASDLWLEDGDFIRLDNLTLSYDLMNLNSRWFKSSVVSITGNNLLLFTKYSGLDPELNASGGSGTGMDFGIYPRTRSIALSLQFSF</sequence>
<keyword evidence="1" id="KW-1134">Transmembrane beta strand</keyword>
<organism evidence="6 7">
    <name type="scientific">Arthrospiribacter ruber</name>
    <dbReference type="NCBI Taxonomy" id="2487934"/>
    <lineage>
        <taxon>Bacteria</taxon>
        <taxon>Pseudomonadati</taxon>
        <taxon>Bacteroidota</taxon>
        <taxon>Cytophagia</taxon>
        <taxon>Cytophagales</taxon>
        <taxon>Cyclobacteriaceae</taxon>
        <taxon>Arthrospiribacter</taxon>
    </lineage>
</organism>
<comment type="similarity">
    <text evidence="1 2">Belongs to the TonB-dependent receptor family.</text>
</comment>
<dbReference type="InterPro" id="IPR023996">
    <property type="entry name" value="TonB-dep_OMP_SusC/RagA"/>
</dbReference>
<dbReference type="AlphaFoldDB" id="A0A951IWJ2"/>
<evidence type="ECO:0000313" key="6">
    <source>
        <dbReference type="EMBL" id="MBW3467041.1"/>
    </source>
</evidence>
<dbReference type="InterPro" id="IPR012910">
    <property type="entry name" value="Plug_dom"/>
</dbReference>
<dbReference type="PROSITE" id="PS52016">
    <property type="entry name" value="TONB_DEPENDENT_REC_3"/>
    <property type="match status" value="1"/>
</dbReference>
<keyword evidence="2" id="KW-0798">TonB box</keyword>
<gene>
    <name evidence="6" type="ORF">EGN73_04350</name>
</gene>
<dbReference type="InterPro" id="IPR039426">
    <property type="entry name" value="TonB-dep_rcpt-like"/>
</dbReference>
<evidence type="ECO:0000256" key="1">
    <source>
        <dbReference type="PROSITE-ProRule" id="PRU01360"/>
    </source>
</evidence>
<feature type="domain" description="TonB-dependent receptor-like beta-barrel" evidence="4">
    <location>
        <begin position="389"/>
        <end position="951"/>
    </location>
</feature>
<keyword evidence="7" id="KW-1185">Reference proteome</keyword>
<comment type="subcellular location">
    <subcellularLocation>
        <location evidence="1">Cell outer membrane</location>
        <topology evidence="1">Multi-pass membrane protein</topology>
    </subcellularLocation>
</comment>
<feature type="chain" id="PRO_5037465814" evidence="3">
    <location>
        <begin position="34"/>
        <end position="993"/>
    </location>
</feature>
<evidence type="ECO:0000313" key="7">
    <source>
        <dbReference type="Proteomes" id="UP000727490"/>
    </source>
</evidence>
<dbReference type="Pfam" id="PF13715">
    <property type="entry name" value="CarbopepD_reg_2"/>
    <property type="match status" value="1"/>
</dbReference>
<dbReference type="Proteomes" id="UP000727490">
    <property type="component" value="Unassembled WGS sequence"/>
</dbReference>
<name>A0A951IWJ2_9BACT</name>
<keyword evidence="6" id="KW-0675">Receptor</keyword>
<feature type="domain" description="TonB-dependent receptor plug" evidence="5">
    <location>
        <begin position="129"/>
        <end position="236"/>
    </location>
</feature>
<dbReference type="InterPro" id="IPR000531">
    <property type="entry name" value="Beta-barrel_TonB"/>
</dbReference>
<dbReference type="GO" id="GO:0009279">
    <property type="term" value="C:cell outer membrane"/>
    <property type="evidence" value="ECO:0007669"/>
    <property type="project" value="UniProtKB-SubCell"/>
</dbReference>
<dbReference type="PROSITE" id="PS51257">
    <property type="entry name" value="PROKAR_LIPOPROTEIN"/>
    <property type="match status" value="1"/>
</dbReference>